<dbReference type="OMA" id="WMLPAEW"/>
<dbReference type="PANTHER" id="PTHR31297">
    <property type="entry name" value="GLUCAN ENDO-1,6-BETA-GLUCOSIDASE B"/>
    <property type="match status" value="1"/>
</dbReference>
<evidence type="ECO:0000256" key="11">
    <source>
        <dbReference type="ARBA" id="ARBA00036633"/>
    </source>
</evidence>
<dbReference type="InterPro" id="IPR017853">
    <property type="entry name" value="GH"/>
</dbReference>
<evidence type="ECO:0000256" key="9">
    <source>
        <dbReference type="ARBA" id="ARBA00023316"/>
    </source>
</evidence>
<dbReference type="Gene3D" id="3.20.20.80">
    <property type="entry name" value="Glycosidases"/>
    <property type="match status" value="1"/>
</dbReference>
<feature type="chain" id="PRO_5006711240" description="glucan endo-1,6-beta-glucosidase" evidence="18">
    <location>
        <begin position="17"/>
        <end position="410"/>
    </location>
</feature>
<evidence type="ECO:0000256" key="7">
    <source>
        <dbReference type="ARBA" id="ARBA00023277"/>
    </source>
</evidence>
<keyword evidence="10" id="KW-0624">Polysaccharide degradation</keyword>
<keyword evidence="8 17" id="KW-0326">Glycosidase</keyword>
<evidence type="ECO:0000256" key="2">
    <source>
        <dbReference type="ARBA" id="ARBA00005641"/>
    </source>
</evidence>
<keyword evidence="6" id="KW-0325">Glycoprotein</keyword>
<evidence type="ECO:0000256" key="14">
    <source>
        <dbReference type="ARBA" id="ARBA00041472"/>
    </source>
</evidence>
<dbReference type="GO" id="GO:0071555">
    <property type="term" value="P:cell wall organization"/>
    <property type="evidence" value="ECO:0007669"/>
    <property type="project" value="UniProtKB-KW"/>
</dbReference>
<evidence type="ECO:0000313" key="20">
    <source>
        <dbReference type="EMBL" id="CRG86994.1"/>
    </source>
</evidence>
<dbReference type="GO" id="GO:0004338">
    <property type="term" value="F:glucan exo-1,3-beta-glucosidase activity"/>
    <property type="evidence" value="ECO:0007669"/>
    <property type="project" value="TreeGrafter"/>
</dbReference>
<dbReference type="GO" id="GO:0009251">
    <property type="term" value="P:glucan catabolic process"/>
    <property type="evidence" value="ECO:0007669"/>
    <property type="project" value="TreeGrafter"/>
</dbReference>
<evidence type="ECO:0000256" key="3">
    <source>
        <dbReference type="ARBA" id="ARBA00022525"/>
    </source>
</evidence>
<evidence type="ECO:0000256" key="1">
    <source>
        <dbReference type="ARBA" id="ARBA00004613"/>
    </source>
</evidence>
<dbReference type="OrthoDB" id="1887033at2759"/>
<dbReference type="GO" id="GO:0009986">
    <property type="term" value="C:cell surface"/>
    <property type="evidence" value="ECO:0007669"/>
    <property type="project" value="TreeGrafter"/>
</dbReference>
<keyword evidence="3" id="KW-0964">Secreted</keyword>
<evidence type="ECO:0000256" key="16">
    <source>
        <dbReference type="ARBA" id="ARBA00043257"/>
    </source>
</evidence>
<comment type="catalytic activity">
    <reaction evidence="11">
        <text>Random hydrolysis of (1-&gt;6)-linkages in (1-&gt;6)-beta-D-glucans.</text>
        <dbReference type="EC" id="3.2.1.75"/>
    </reaction>
</comment>
<evidence type="ECO:0000256" key="15">
    <source>
        <dbReference type="ARBA" id="ARBA00042025"/>
    </source>
</evidence>
<evidence type="ECO:0000256" key="18">
    <source>
        <dbReference type="SAM" id="SignalP"/>
    </source>
</evidence>
<protein>
    <recommendedName>
        <fullName evidence="13">glucan endo-1,6-beta-glucosidase</fullName>
        <ecNumber evidence="13">3.2.1.75</ecNumber>
    </recommendedName>
    <alternativeName>
        <fullName evidence="15">Beta-1,6-glucanase B</fullName>
    </alternativeName>
    <alternativeName>
        <fullName evidence="14">Endo-1,6-beta-D-glucanase B</fullName>
    </alternativeName>
    <alternativeName>
        <fullName evidence="16">Endo-1,6-beta-glucanase B</fullName>
    </alternativeName>
</protein>
<dbReference type="STRING" id="28573.A0A0U1LUB4"/>
<dbReference type="Pfam" id="PF00150">
    <property type="entry name" value="Cellulase"/>
    <property type="match status" value="1"/>
</dbReference>
<keyword evidence="4 18" id="KW-0732">Signal</keyword>
<feature type="domain" description="Glycoside hydrolase family 5" evidence="19">
    <location>
        <begin position="87"/>
        <end position="379"/>
    </location>
</feature>
<evidence type="ECO:0000313" key="21">
    <source>
        <dbReference type="Proteomes" id="UP000054383"/>
    </source>
</evidence>
<dbReference type="EMBL" id="CVMT01000003">
    <property type="protein sequence ID" value="CRG86994.1"/>
    <property type="molecule type" value="Genomic_DNA"/>
</dbReference>
<dbReference type="GO" id="GO:0046557">
    <property type="term" value="F:glucan endo-1,6-beta-glucosidase activity"/>
    <property type="evidence" value="ECO:0007669"/>
    <property type="project" value="UniProtKB-EC"/>
</dbReference>
<proteinExistence type="inferred from homology"/>
<evidence type="ECO:0000256" key="6">
    <source>
        <dbReference type="ARBA" id="ARBA00023180"/>
    </source>
</evidence>
<comment type="subcellular location">
    <subcellularLocation>
        <location evidence="1">Secreted</location>
    </subcellularLocation>
</comment>
<evidence type="ECO:0000256" key="5">
    <source>
        <dbReference type="ARBA" id="ARBA00022801"/>
    </source>
</evidence>
<dbReference type="GO" id="GO:0005576">
    <property type="term" value="C:extracellular region"/>
    <property type="evidence" value="ECO:0007669"/>
    <property type="project" value="UniProtKB-SubCell"/>
</dbReference>
<evidence type="ECO:0000256" key="10">
    <source>
        <dbReference type="ARBA" id="ARBA00023326"/>
    </source>
</evidence>
<reference evidence="20 21" key="1">
    <citation type="submission" date="2015-04" db="EMBL/GenBank/DDBJ databases">
        <authorList>
            <person name="Syromyatnikov M.Y."/>
            <person name="Popov V.N."/>
        </authorList>
    </citation>
    <scope>NUCLEOTIDE SEQUENCE [LARGE SCALE GENOMIC DNA]</scope>
    <source>
        <strain evidence="20">WF-38-12</strain>
    </source>
</reference>
<evidence type="ECO:0000256" key="17">
    <source>
        <dbReference type="RuleBase" id="RU361153"/>
    </source>
</evidence>
<dbReference type="PANTHER" id="PTHR31297:SF39">
    <property type="entry name" value="GLUCAN ENDO-1,6-BETA-GLUCOSIDASE B"/>
    <property type="match status" value="1"/>
</dbReference>
<evidence type="ECO:0000256" key="12">
    <source>
        <dbReference type="ARBA" id="ARBA00037628"/>
    </source>
</evidence>
<keyword evidence="9" id="KW-0961">Cell wall biogenesis/degradation</keyword>
<keyword evidence="5 17" id="KW-0378">Hydrolase</keyword>
<dbReference type="Proteomes" id="UP000054383">
    <property type="component" value="Unassembled WGS sequence"/>
</dbReference>
<comment type="function">
    <text evidence="12">Beta-glucanases participate in the metabolism of beta-glucan, the main structural component of the cell wall. Acts on lutean, pustulan and 1,6-oligo-beta-D-glucosides.</text>
</comment>
<dbReference type="SUPFAM" id="SSF51445">
    <property type="entry name" value="(Trans)glycosidases"/>
    <property type="match status" value="1"/>
</dbReference>
<feature type="signal peptide" evidence="18">
    <location>
        <begin position="1"/>
        <end position="16"/>
    </location>
</feature>
<keyword evidence="21" id="KW-1185">Reference proteome</keyword>
<keyword evidence="7" id="KW-0119">Carbohydrate metabolism</keyword>
<dbReference type="InterPro" id="IPR001547">
    <property type="entry name" value="Glyco_hydro_5"/>
</dbReference>
<sequence>MKTIGIVAALCGLSAAWMPGVHKDIYSKEGKNLFEKRTSFITKRYLPGSGKIRGVNLGSLFLFEPWVAENTWSSIGCENQNSEFDCVNAEGQATANTSFADHWESWVVEEDFANMTSYGLNTIRIPVGYWMREDIVYTDSEHFPQGALSYLEQVCGWASDHGLYIIIDLHGVPGAQVAQNADTGQFASSPGFYVDYQFERALQFLEWMATNIHSNDNFRNVGMLEIANEPIQDSTQVGEMRSSYYPNAFSRIRAAENALGITENNQLHIEMMNNLWGSGDPTEYLTDNYFAAYDDHRYLKWDSSVAVSQDNYLSTSCNDDRGGNTPTIVGEWSLSVPDDVQWTSDWDPSTNQDFYKKWFAAQVMAYEKQDGWVFWTWKSELGDYRWSYQDAVAAGVIPTDLDTVYNLGVC</sequence>
<evidence type="ECO:0000256" key="4">
    <source>
        <dbReference type="ARBA" id="ARBA00022729"/>
    </source>
</evidence>
<comment type="similarity">
    <text evidence="2 17">Belongs to the glycosyl hydrolase 5 (cellulase A) family.</text>
</comment>
<accession>A0A0U1LUB4</accession>
<evidence type="ECO:0000256" key="13">
    <source>
        <dbReference type="ARBA" id="ARBA00038935"/>
    </source>
</evidence>
<dbReference type="InterPro" id="IPR050386">
    <property type="entry name" value="Glycosyl_hydrolase_5"/>
</dbReference>
<dbReference type="FunFam" id="3.20.20.80:FF:000269">
    <property type="entry name" value="Probable glucan endo-1,6-beta-glucosidase B"/>
    <property type="match status" value="1"/>
</dbReference>
<organism evidence="20 21">
    <name type="scientific">Talaromyces islandicus</name>
    <name type="common">Penicillium islandicum</name>
    <dbReference type="NCBI Taxonomy" id="28573"/>
    <lineage>
        <taxon>Eukaryota</taxon>
        <taxon>Fungi</taxon>
        <taxon>Dikarya</taxon>
        <taxon>Ascomycota</taxon>
        <taxon>Pezizomycotina</taxon>
        <taxon>Eurotiomycetes</taxon>
        <taxon>Eurotiomycetidae</taxon>
        <taxon>Eurotiales</taxon>
        <taxon>Trichocomaceae</taxon>
        <taxon>Talaromyces</taxon>
        <taxon>Talaromyces sect. Islandici</taxon>
    </lineage>
</organism>
<name>A0A0U1LUB4_TALIS</name>
<gene>
    <name evidence="20" type="ORF">PISL3812_04007</name>
</gene>
<evidence type="ECO:0000256" key="8">
    <source>
        <dbReference type="ARBA" id="ARBA00023295"/>
    </source>
</evidence>
<dbReference type="EC" id="3.2.1.75" evidence="13"/>
<evidence type="ECO:0000259" key="19">
    <source>
        <dbReference type="Pfam" id="PF00150"/>
    </source>
</evidence>
<dbReference type="AlphaFoldDB" id="A0A0U1LUB4"/>